<dbReference type="PIRSF" id="PIRSF036480">
    <property type="entry name" value="FormyFH4_hydr"/>
    <property type="match status" value="1"/>
</dbReference>
<dbReference type="EMBL" id="LNKT01000001">
    <property type="protein sequence ID" value="KYJ87431.1"/>
    <property type="molecule type" value="Genomic_DNA"/>
</dbReference>
<dbReference type="PANTHER" id="PTHR42706:SF1">
    <property type="entry name" value="FORMYLTETRAHYDROFOLATE DEFORMYLASE 2, MITOCHONDRIAL"/>
    <property type="match status" value="1"/>
</dbReference>
<dbReference type="CDD" id="cd08648">
    <property type="entry name" value="FMT_core_Formyl-FH4-Hydrolase_C"/>
    <property type="match status" value="1"/>
</dbReference>
<dbReference type="SUPFAM" id="SSF55021">
    <property type="entry name" value="ACT-like"/>
    <property type="match status" value="1"/>
</dbReference>
<keyword evidence="2 3" id="KW-0378">Hydrolase</keyword>
<dbReference type="Pfam" id="PF01842">
    <property type="entry name" value="ACT"/>
    <property type="match status" value="1"/>
</dbReference>
<dbReference type="EC" id="3.5.1.10" evidence="3 4"/>
<dbReference type="CDD" id="cd04875">
    <property type="entry name" value="ACT_F4HF-DF"/>
    <property type="match status" value="1"/>
</dbReference>
<dbReference type="PROSITE" id="PS51671">
    <property type="entry name" value="ACT"/>
    <property type="match status" value="1"/>
</dbReference>
<dbReference type="STRING" id="1630136.AS592_09975"/>
<feature type="domain" description="ACT" evidence="5">
    <location>
        <begin position="6"/>
        <end position="80"/>
    </location>
</feature>
<dbReference type="UniPathway" id="UPA00074">
    <property type="reaction ID" value="UER00170"/>
</dbReference>
<evidence type="ECO:0000256" key="4">
    <source>
        <dbReference type="NCBIfam" id="TIGR00655"/>
    </source>
</evidence>
<dbReference type="Proteomes" id="UP000075359">
    <property type="component" value="Unassembled WGS sequence"/>
</dbReference>
<gene>
    <name evidence="3" type="primary">purU</name>
    <name evidence="6" type="ORF">AS592_09975</name>
</gene>
<dbReference type="InterPro" id="IPR002912">
    <property type="entry name" value="ACT_dom"/>
</dbReference>
<dbReference type="Gene3D" id="3.30.70.260">
    <property type="match status" value="1"/>
</dbReference>
<evidence type="ECO:0000256" key="3">
    <source>
        <dbReference type="HAMAP-Rule" id="MF_01927"/>
    </source>
</evidence>
<dbReference type="GO" id="GO:0006730">
    <property type="term" value="P:one-carbon metabolic process"/>
    <property type="evidence" value="ECO:0007669"/>
    <property type="project" value="UniProtKB-KW"/>
</dbReference>
<dbReference type="NCBIfam" id="TIGR00655">
    <property type="entry name" value="PurU"/>
    <property type="match status" value="1"/>
</dbReference>
<keyword evidence="7" id="KW-1185">Reference proteome</keyword>
<dbReference type="GO" id="GO:0008864">
    <property type="term" value="F:formyltetrahydrofolate deformylase activity"/>
    <property type="evidence" value="ECO:0007669"/>
    <property type="project" value="UniProtKB-UniRule"/>
</dbReference>
<evidence type="ECO:0000256" key="1">
    <source>
        <dbReference type="ARBA" id="ARBA00022563"/>
    </source>
</evidence>
<comment type="caution">
    <text evidence="6">The sequence shown here is derived from an EMBL/GenBank/DDBJ whole genome shotgun (WGS) entry which is preliminary data.</text>
</comment>
<dbReference type="GO" id="GO:0006189">
    <property type="term" value="P:'de novo' IMP biosynthetic process"/>
    <property type="evidence" value="ECO:0007669"/>
    <property type="project" value="UniProtKB-UniRule"/>
</dbReference>
<dbReference type="InterPro" id="IPR044074">
    <property type="entry name" value="PurU_ACT"/>
</dbReference>
<keyword evidence="1 3" id="KW-0554">One-carbon metabolism</keyword>
<dbReference type="InterPro" id="IPR036477">
    <property type="entry name" value="Formyl_transf_N_sf"/>
</dbReference>
<comment type="similarity">
    <text evidence="3">Belongs to the PurU family.</text>
</comment>
<dbReference type="AlphaFoldDB" id="A0A151CIU1"/>
<accession>A0A151CIU1</accession>
<dbReference type="PRINTS" id="PR01575">
    <property type="entry name" value="FFH4HYDRLASE"/>
</dbReference>
<organism evidence="6 7">
    <name type="scientific">Sulfurovum riftiae</name>
    <dbReference type="NCBI Taxonomy" id="1630136"/>
    <lineage>
        <taxon>Bacteria</taxon>
        <taxon>Pseudomonadati</taxon>
        <taxon>Campylobacterota</taxon>
        <taxon>Epsilonproteobacteria</taxon>
        <taxon>Campylobacterales</taxon>
        <taxon>Sulfurovaceae</taxon>
        <taxon>Sulfurovum</taxon>
    </lineage>
</organism>
<evidence type="ECO:0000313" key="7">
    <source>
        <dbReference type="Proteomes" id="UP000075359"/>
    </source>
</evidence>
<protein>
    <recommendedName>
        <fullName evidence="3 4">Formyltetrahydrofolate deformylase</fullName>
        <ecNumber evidence="3 4">3.5.1.10</ecNumber>
    </recommendedName>
    <alternativeName>
        <fullName evidence="3">Formyl-FH(4) hydrolase</fullName>
    </alternativeName>
</protein>
<dbReference type="PANTHER" id="PTHR42706">
    <property type="entry name" value="FORMYLTETRAHYDROFOLATE DEFORMYLASE"/>
    <property type="match status" value="1"/>
</dbReference>
<dbReference type="RefSeq" id="WP_067328268.1">
    <property type="nucleotide sequence ID" value="NZ_LNKT01000001.1"/>
</dbReference>
<dbReference type="InterPro" id="IPR041729">
    <property type="entry name" value="Formyl-FH4-Hydrolase_C"/>
</dbReference>
<comment type="catalytic activity">
    <reaction evidence="3">
        <text>(6R)-10-formyltetrahydrofolate + H2O = (6S)-5,6,7,8-tetrahydrofolate + formate + H(+)</text>
        <dbReference type="Rhea" id="RHEA:19833"/>
        <dbReference type="ChEBI" id="CHEBI:15377"/>
        <dbReference type="ChEBI" id="CHEBI:15378"/>
        <dbReference type="ChEBI" id="CHEBI:15740"/>
        <dbReference type="ChEBI" id="CHEBI:57453"/>
        <dbReference type="ChEBI" id="CHEBI:195366"/>
        <dbReference type="EC" id="3.5.1.10"/>
    </reaction>
</comment>
<dbReference type="InterPro" id="IPR004810">
    <property type="entry name" value="PurU"/>
</dbReference>
<dbReference type="SUPFAM" id="SSF53328">
    <property type="entry name" value="Formyltransferase"/>
    <property type="match status" value="1"/>
</dbReference>
<evidence type="ECO:0000259" key="5">
    <source>
        <dbReference type="PROSITE" id="PS51671"/>
    </source>
</evidence>
<name>A0A151CIU1_9BACT</name>
<proteinExistence type="inferred from homology"/>
<keyword evidence="3" id="KW-0658">Purine biosynthesis</keyword>
<dbReference type="InterPro" id="IPR002376">
    <property type="entry name" value="Formyl_transf_N"/>
</dbReference>
<dbReference type="HAMAP" id="MF_01927">
    <property type="entry name" value="PurU"/>
    <property type="match status" value="1"/>
</dbReference>
<dbReference type="OrthoDB" id="9806170at2"/>
<comment type="pathway">
    <text evidence="3">Purine metabolism; IMP biosynthesis via de novo pathway; formate from 10-formyl-5,6,7,8-tetrahydrofolate: step 1/1.</text>
</comment>
<dbReference type="NCBIfam" id="NF004684">
    <property type="entry name" value="PRK06027.1"/>
    <property type="match status" value="1"/>
</dbReference>
<feature type="active site" evidence="3">
    <location>
        <position position="223"/>
    </location>
</feature>
<comment type="function">
    <text evidence="3">Catalyzes the hydrolysis of 10-formyltetrahydrofolate (formyl-FH4) to formate and tetrahydrofolate (FH4).</text>
</comment>
<dbReference type="InterPro" id="IPR045865">
    <property type="entry name" value="ACT-like_dom_sf"/>
</dbReference>
<dbReference type="Gene3D" id="3.40.50.170">
    <property type="entry name" value="Formyl transferase, N-terminal domain"/>
    <property type="match status" value="1"/>
</dbReference>
<evidence type="ECO:0000313" key="6">
    <source>
        <dbReference type="EMBL" id="KYJ87431.1"/>
    </source>
</evidence>
<evidence type="ECO:0000256" key="2">
    <source>
        <dbReference type="ARBA" id="ARBA00022801"/>
    </source>
</evidence>
<reference evidence="6 7" key="1">
    <citation type="submission" date="2015-11" db="EMBL/GenBank/DDBJ databases">
        <title>Draft genome of Sulfurovum riftiae 1812E, a member of the Epsilonproteobacteria isolated from the tube of the deep-sea hydrothermal vent tubewom Riftia pachyptila.</title>
        <authorList>
            <person name="Vetriani C."/>
            <person name="Giovannelli D."/>
        </authorList>
    </citation>
    <scope>NUCLEOTIDE SEQUENCE [LARGE SCALE GENOMIC DNA]</scope>
    <source>
        <strain evidence="6 7">1812E</strain>
    </source>
</reference>
<sequence length="278" mass="32063">MEKRARVLIDCEDAKGLVYKISKVFYDRDLNIDNNREFVDKEQNRFFMRTVVTGLFDVNELLEELKSVVPDDAHIRVIEPKTKKIVLLATKESHALGDILIRYMDGDLGADIECVIANHDTLRDLVERFDIPFHYIPAEDLSREVHEAKVMEQIDQYTFDYIVLAKYMRILTPKFVKAYPQQIINIHHSFLPAFIGANPYKQAFERGVKIIGATAHFVTDDLDEGPIIAQDVIPVNHRFSWKDMQRAGRDGEKIVLSRALSLVLQDRVFVNGNKTVIF</sequence>
<dbReference type="Pfam" id="PF00551">
    <property type="entry name" value="Formyl_trans_N"/>
    <property type="match status" value="1"/>
</dbReference>